<organism evidence="11 12">
    <name type="scientific">Candidatus Borkfalkia ceftriaxoniphila</name>
    <dbReference type="NCBI Taxonomy" id="2508949"/>
    <lineage>
        <taxon>Bacteria</taxon>
        <taxon>Bacillati</taxon>
        <taxon>Bacillota</taxon>
        <taxon>Clostridia</taxon>
        <taxon>Christensenellales</taxon>
        <taxon>Christensenellaceae</taxon>
        <taxon>Candidatus Borkfalkia</taxon>
    </lineage>
</organism>
<dbReference type="Proteomes" id="UP000291269">
    <property type="component" value="Unassembled WGS sequence"/>
</dbReference>
<dbReference type="InterPro" id="IPR003442">
    <property type="entry name" value="T6A_TsaE"/>
</dbReference>
<evidence type="ECO:0000256" key="4">
    <source>
        <dbReference type="ARBA" id="ARBA00022490"/>
    </source>
</evidence>
<dbReference type="RefSeq" id="WP_129225057.1">
    <property type="nucleotide sequence ID" value="NZ_SDOZ01000002.1"/>
</dbReference>
<evidence type="ECO:0000256" key="8">
    <source>
        <dbReference type="ARBA" id="ARBA00022840"/>
    </source>
</evidence>
<keyword evidence="8" id="KW-0067">ATP-binding</keyword>
<dbReference type="Gene3D" id="3.40.50.300">
    <property type="entry name" value="P-loop containing nucleotide triphosphate hydrolases"/>
    <property type="match status" value="1"/>
</dbReference>
<sequence length="137" mass="15487">MYYTVDMVTDSEEQTIEFAAQYARTLKKGDVVLLGGEMGAGKTVFVKGVAKAFGIEDEIVSPTYAYMNDYQGKLYHYDCYRLQNGGQAEALGLTDYFYADGVCLIEWAENIESVLPPHCKKVTIRKTEENRREITVE</sequence>
<evidence type="ECO:0000256" key="7">
    <source>
        <dbReference type="ARBA" id="ARBA00022741"/>
    </source>
</evidence>
<dbReference type="PANTHER" id="PTHR33540:SF2">
    <property type="entry name" value="TRNA THREONYLCARBAMOYLADENOSINE BIOSYNTHESIS PROTEIN TSAE"/>
    <property type="match status" value="1"/>
</dbReference>
<keyword evidence="9" id="KW-0460">Magnesium</keyword>
<evidence type="ECO:0000256" key="6">
    <source>
        <dbReference type="ARBA" id="ARBA00022723"/>
    </source>
</evidence>
<dbReference type="GO" id="GO:0005737">
    <property type="term" value="C:cytoplasm"/>
    <property type="evidence" value="ECO:0007669"/>
    <property type="project" value="UniProtKB-SubCell"/>
</dbReference>
<dbReference type="GO" id="GO:0046872">
    <property type="term" value="F:metal ion binding"/>
    <property type="evidence" value="ECO:0007669"/>
    <property type="project" value="UniProtKB-KW"/>
</dbReference>
<dbReference type="GO" id="GO:0002949">
    <property type="term" value="P:tRNA threonylcarbamoyladenosine modification"/>
    <property type="evidence" value="ECO:0007669"/>
    <property type="project" value="InterPro"/>
</dbReference>
<evidence type="ECO:0000313" key="12">
    <source>
        <dbReference type="Proteomes" id="UP000291269"/>
    </source>
</evidence>
<reference evidence="11 12" key="1">
    <citation type="journal article" date="2019" name="Gut">
        <title>Antibiotics-induced monodominance of a novel gut bacterial order.</title>
        <authorList>
            <person name="Hildebrand F."/>
            <person name="Moitinho-Silva L."/>
            <person name="Blasche S."/>
            <person name="Jahn M.T."/>
            <person name="Gossmann T.I."/>
            <person name="Heuerta-Cepas J."/>
            <person name="Hercog R."/>
            <person name="Luetge M."/>
            <person name="Bahram M."/>
            <person name="Pryszlak A."/>
            <person name="Alves R.J."/>
            <person name="Waszak S.M."/>
            <person name="Zhu A."/>
            <person name="Ye L."/>
            <person name="Costea P.I."/>
            <person name="Aalvink S."/>
            <person name="Belzer C."/>
            <person name="Forslund S.K."/>
            <person name="Sunagawa S."/>
            <person name="Hentschel U."/>
            <person name="Merten C."/>
            <person name="Patil K.R."/>
            <person name="Benes V."/>
            <person name="Bork P."/>
        </authorList>
    </citation>
    <scope>NUCLEOTIDE SEQUENCE [LARGE SCALE GENOMIC DNA]</scope>
    <source>
        <strain evidence="11 12">HDS1380</strain>
    </source>
</reference>
<evidence type="ECO:0000256" key="2">
    <source>
        <dbReference type="ARBA" id="ARBA00007599"/>
    </source>
</evidence>
<keyword evidence="11" id="KW-0808">Transferase</keyword>
<evidence type="ECO:0000256" key="10">
    <source>
        <dbReference type="ARBA" id="ARBA00032441"/>
    </source>
</evidence>
<proteinExistence type="inferred from homology"/>
<dbReference type="PANTHER" id="PTHR33540">
    <property type="entry name" value="TRNA THREONYLCARBAMOYLADENOSINE BIOSYNTHESIS PROTEIN TSAE"/>
    <property type="match status" value="1"/>
</dbReference>
<keyword evidence="7" id="KW-0547">Nucleotide-binding</keyword>
<gene>
    <name evidence="11" type="primary">tsaE</name>
    <name evidence="11" type="ORF">ESZ91_05855</name>
</gene>
<protein>
    <recommendedName>
        <fullName evidence="3">tRNA threonylcarbamoyladenosine biosynthesis protein TsaE</fullName>
    </recommendedName>
    <alternativeName>
        <fullName evidence="10">t(6)A37 threonylcarbamoyladenosine biosynthesis protein TsaE</fullName>
    </alternativeName>
</protein>
<evidence type="ECO:0000256" key="9">
    <source>
        <dbReference type="ARBA" id="ARBA00022842"/>
    </source>
</evidence>
<dbReference type="AlphaFoldDB" id="A0A4Q2KDB8"/>
<evidence type="ECO:0000256" key="5">
    <source>
        <dbReference type="ARBA" id="ARBA00022694"/>
    </source>
</evidence>
<keyword evidence="4" id="KW-0963">Cytoplasm</keyword>
<dbReference type="SUPFAM" id="SSF52540">
    <property type="entry name" value="P-loop containing nucleoside triphosphate hydrolases"/>
    <property type="match status" value="1"/>
</dbReference>
<dbReference type="GO" id="GO:0016740">
    <property type="term" value="F:transferase activity"/>
    <property type="evidence" value="ECO:0007669"/>
    <property type="project" value="UniProtKB-KW"/>
</dbReference>
<evidence type="ECO:0000313" key="11">
    <source>
        <dbReference type="EMBL" id="RXZ61910.1"/>
    </source>
</evidence>
<dbReference type="EMBL" id="SDOZ01000002">
    <property type="protein sequence ID" value="RXZ61910.1"/>
    <property type="molecule type" value="Genomic_DNA"/>
</dbReference>
<comment type="caution">
    <text evidence="11">The sequence shown here is derived from an EMBL/GenBank/DDBJ whole genome shotgun (WGS) entry which is preliminary data.</text>
</comment>
<dbReference type="OrthoDB" id="9815896at2"/>
<keyword evidence="12" id="KW-1185">Reference proteome</keyword>
<evidence type="ECO:0000256" key="3">
    <source>
        <dbReference type="ARBA" id="ARBA00019010"/>
    </source>
</evidence>
<dbReference type="NCBIfam" id="TIGR00150">
    <property type="entry name" value="T6A_YjeE"/>
    <property type="match status" value="1"/>
</dbReference>
<accession>A0A4Q2KDB8</accession>
<dbReference type="InterPro" id="IPR027417">
    <property type="entry name" value="P-loop_NTPase"/>
</dbReference>
<comment type="subcellular location">
    <subcellularLocation>
        <location evidence="1">Cytoplasm</location>
    </subcellularLocation>
</comment>
<evidence type="ECO:0000256" key="1">
    <source>
        <dbReference type="ARBA" id="ARBA00004496"/>
    </source>
</evidence>
<dbReference type="GO" id="GO:0005524">
    <property type="term" value="F:ATP binding"/>
    <property type="evidence" value="ECO:0007669"/>
    <property type="project" value="UniProtKB-KW"/>
</dbReference>
<keyword evidence="5" id="KW-0819">tRNA processing</keyword>
<dbReference type="Pfam" id="PF02367">
    <property type="entry name" value="TsaE"/>
    <property type="match status" value="1"/>
</dbReference>
<comment type="similarity">
    <text evidence="2">Belongs to the TsaE family.</text>
</comment>
<name>A0A4Q2KDB8_9FIRM</name>
<keyword evidence="6" id="KW-0479">Metal-binding</keyword>